<dbReference type="SMART" id="SM00448">
    <property type="entry name" value="REC"/>
    <property type="match status" value="1"/>
</dbReference>
<feature type="domain" description="HTH luxR-type" evidence="5">
    <location>
        <begin position="144"/>
        <end position="208"/>
    </location>
</feature>
<evidence type="ECO:0000259" key="6">
    <source>
        <dbReference type="PROSITE" id="PS50110"/>
    </source>
</evidence>
<keyword evidence="4" id="KW-0597">Phosphoprotein</keyword>
<feature type="modified residue" description="4-aspartylphosphate" evidence="4">
    <location>
        <position position="63"/>
    </location>
</feature>
<dbReference type="Gene3D" id="1.10.10.10">
    <property type="entry name" value="Winged helix-like DNA-binding domain superfamily/Winged helix DNA-binding domain"/>
    <property type="match status" value="1"/>
</dbReference>
<evidence type="ECO:0000256" key="1">
    <source>
        <dbReference type="ARBA" id="ARBA00023015"/>
    </source>
</evidence>
<evidence type="ECO:0000313" key="8">
    <source>
        <dbReference type="Proteomes" id="UP001180536"/>
    </source>
</evidence>
<feature type="domain" description="Response regulatory" evidence="6">
    <location>
        <begin position="8"/>
        <end position="128"/>
    </location>
</feature>
<dbReference type="PANTHER" id="PTHR44688:SF16">
    <property type="entry name" value="DNA-BINDING TRANSCRIPTIONAL ACTIVATOR DEVR_DOSR"/>
    <property type="match status" value="1"/>
</dbReference>
<proteinExistence type="predicted"/>
<name>A0ABU1Z7W1_9BURK</name>
<dbReference type="InterPro" id="IPR011006">
    <property type="entry name" value="CheY-like_superfamily"/>
</dbReference>
<dbReference type="CDD" id="cd17537">
    <property type="entry name" value="REC_FixJ"/>
    <property type="match status" value="1"/>
</dbReference>
<dbReference type="PROSITE" id="PS50110">
    <property type="entry name" value="RESPONSE_REGULATORY"/>
    <property type="match status" value="1"/>
</dbReference>
<evidence type="ECO:0000256" key="2">
    <source>
        <dbReference type="ARBA" id="ARBA00023125"/>
    </source>
</evidence>
<dbReference type="InterPro" id="IPR001789">
    <property type="entry name" value="Sig_transdc_resp-reg_receiver"/>
</dbReference>
<dbReference type="SUPFAM" id="SSF46894">
    <property type="entry name" value="C-terminal effector domain of the bipartite response regulators"/>
    <property type="match status" value="1"/>
</dbReference>
<dbReference type="InterPro" id="IPR000792">
    <property type="entry name" value="Tscrpt_reg_LuxR_C"/>
</dbReference>
<protein>
    <submittedName>
        <fullName evidence="7">Two-component system response regulator DctR</fullName>
    </submittedName>
</protein>
<dbReference type="InterPro" id="IPR036388">
    <property type="entry name" value="WH-like_DNA-bd_sf"/>
</dbReference>
<keyword evidence="3" id="KW-0804">Transcription</keyword>
<comment type="caution">
    <text evidence="7">The sequence shown here is derived from an EMBL/GenBank/DDBJ whole genome shotgun (WGS) entry which is preliminary data.</text>
</comment>
<dbReference type="SUPFAM" id="SSF52172">
    <property type="entry name" value="CheY-like"/>
    <property type="match status" value="1"/>
</dbReference>
<organism evidence="7 8">
    <name type="scientific">Pelomonas aquatica</name>
    <dbReference type="NCBI Taxonomy" id="431058"/>
    <lineage>
        <taxon>Bacteria</taxon>
        <taxon>Pseudomonadati</taxon>
        <taxon>Pseudomonadota</taxon>
        <taxon>Betaproteobacteria</taxon>
        <taxon>Burkholderiales</taxon>
        <taxon>Sphaerotilaceae</taxon>
        <taxon>Roseateles</taxon>
    </lineage>
</organism>
<dbReference type="Proteomes" id="UP001180536">
    <property type="component" value="Unassembled WGS sequence"/>
</dbReference>
<gene>
    <name evidence="7" type="ORF">J2X16_002050</name>
</gene>
<evidence type="ECO:0000256" key="3">
    <source>
        <dbReference type="ARBA" id="ARBA00023163"/>
    </source>
</evidence>
<keyword evidence="1" id="KW-0805">Transcription regulation</keyword>
<dbReference type="SMART" id="SM00421">
    <property type="entry name" value="HTH_LUXR"/>
    <property type="match status" value="1"/>
</dbReference>
<dbReference type="RefSeq" id="WP_200956014.1">
    <property type="nucleotide sequence ID" value="NZ_JAVDXQ010000003.1"/>
</dbReference>
<keyword evidence="8" id="KW-1185">Reference proteome</keyword>
<dbReference type="PANTHER" id="PTHR44688">
    <property type="entry name" value="DNA-BINDING TRANSCRIPTIONAL ACTIVATOR DEVR_DOSR"/>
    <property type="match status" value="1"/>
</dbReference>
<dbReference type="Gene3D" id="3.40.50.2300">
    <property type="match status" value="1"/>
</dbReference>
<reference evidence="7 8" key="1">
    <citation type="submission" date="2023-07" db="EMBL/GenBank/DDBJ databases">
        <title>Sorghum-associated microbial communities from plants grown in Nebraska, USA.</title>
        <authorList>
            <person name="Schachtman D."/>
        </authorList>
    </citation>
    <scope>NUCLEOTIDE SEQUENCE [LARGE SCALE GENOMIC DNA]</scope>
    <source>
        <strain evidence="7 8">BE310</strain>
    </source>
</reference>
<dbReference type="InterPro" id="IPR016032">
    <property type="entry name" value="Sig_transdc_resp-reg_C-effctor"/>
</dbReference>
<dbReference type="CDD" id="cd06170">
    <property type="entry name" value="LuxR_C_like"/>
    <property type="match status" value="1"/>
</dbReference>
<dbReference type="PROSITE" id="PS00622">
    <property type="entry name" value="HTH_LUXR_1"/>
    <property type="match status" value="1"/>
</dbReference>
<sequence>MAEPRMGTVHLVDDDPGVRDALAFLMRSRGLDVRAFASGPALLDMLDVEGPRSGPPRGVFLLDVRMEPMSGTRLHDELLARRLKNPVLFLTGHGDIPMVVEALKKGAFDFLEKPYSDNALADRIAQALAVDAAMQAEGAQAAERAARLASLTDREREVMTRVAAGKLNKIIADELHVSVRTVEVHRARVFAKLGVRSAAEVATLIAGR</sequence>
<evidence type="ECO:0000259" key="5">
    <source>
        <dbReference type="PROSITE" id="PS50043"/>
    </source>
</evidence>
<evidence type="ECO:0000256" key="4">
    <source>
        <dbReference type="PROSITE-ProRule" id="PRU00169"/>
    </source>
</evidence>
<dbReference type="PROSITE" id="PS50043">
    <property type="entry name" value="HTH_LUXR_2"/>
    <property type="match status" value="1"/>
</dbReference>
<accession>A0ABU1Z7W1</accession>
<keyword evidence="2" id="KW-0238">DNA-binding</keyword>
<dbReference type="PRINTS" id="PR00038">
    <property type="entry name" value="HTHLUXR"/>
</dbReference>
<dbReference type="Pfam" id="PF00072">
    <property type="entry name" value="Response_reg"/>
    <property type="match status" value="1"/>
</dbReference>
<evidence type="ECO:0000313" key="7">
    <source>
        <dbReference type="EMBL" id="MDR7296703.1"/>
    </source>
</evidence>
<dbReference type="Pfam" id="PF00196">
    <property type="entry name" value="GerE"/>
    <property type="match status" value="1"/>
</dbReference>
<dbReference type="EMBL" id="JAVDXQ010000003">
    <property type="protein sequence ID" value="MDR7296703.1"/>
    <property type="molecule type" value="Genomic_DNA"/>
</dbReference>